<dbReference type="EMBL" id="GANP01012922">
    <property type="protein sequence ID" value="JAB71546.1"/>
    <property type="molecule type" value="mRNA"/>
</dbReference>
<dbReference type="SUPFAM" id="SSF50814">
    <property type="entry name" value="Lipocalins"/>
    <property type="match status" value="1"/>
</dbReference>
<evidence type="ECO:0008006" key="3">
    <source>
        <dbReference type="Google" id="ProtNLM"/>
    </source>
</evidence>
<dbReference type="GO" id="GO:0030682">
    <property type="term" value="P:symbiont-mediated perturbation of host defenses"/>
    <property type="evidence" value="ECO:0007669"/>
    <property type="project" value="InterPro"/>
</dbReference>
<reference evidence="2" key="1">
    <citation type="journal article" date="2015" name="Sci. Rep.">
        <title>Tissue- and time-dependent transcription in Ixodes ricinus salivary glands and midguts when blood feeding on the vertebrate host.</title>
        <authorList>
            <person name="Kotsyfakis M."/>
            <person name="Schwarz A."/>
            <person name="Erhart J."/>
            <person name="Ribeiro J.M."/>
        </authorList>
    </citation>
    <scope>NUCLEOTIDE SEQUENCE</scope>
    <source>
        <tissue evidence="2">Salivary gland and midgut</tissue>
    </source>
</reference>
<accession>V5ICX6</accession>
<organism evidence="2">
    <name type="scientific">Ixodes ricinus</name>
    <name type="common">Common tick</name>
    <name type="synonym">Acarus ricinus</name>
    <dbReference type="NCBI Taxonomy" id="34613"/>
    <lineage>
        <taxon>Eukaryota</taxon>
        <taxon>Metazoa</taxon>
        <taxon>Ecdysozoa</taxon>
        <taxon>Arthropoda</taxon>
        <taxon>Chelicerata</taxon>
        <taxon>Arachnida</taxon>
        <taxon>Acari</taxon>
        <taxon>Parasitiformes</taxon>
        <taxon>Ixodida</taxon>
        <taxon>Ixodoidea</taxon>
        <taxon>Ixodidae</taxon>
        <taxon>Ixodinae</taxon>
        <taxon>Ixodes</taxon>
    </lineage>
</organism>
<feature type="chain" id="PRO_5004737237" description="Salivary lipocalin" evidence="1">
    <location>
        <begin position="26"/>
        <end position="218"/>
    </location>
</feature>
<evidence type="ECO:0000256" key="1">
    <source>
        <dbReference type="SAM" id="SignalP"/>
    </source>
</evidence>
<dbReference type="Gene3D" id="2.40.128.20">
    <property type="match status" value="1"/>
</dbReference>
<feature type="signal peptide" evidence="1">
    <location>
        <begin position="1"/>
        <end position="25"/>
    </location>
</feature>
<dbReference type="InterPro" id="IPR012674">
    <property type="entry name" value="Calycin"/>
</dbReference>
<dbReference type="AlphaFoldDB" id="V5ICX6"/>
<name>V5ICX6_IXORI</name>
<sequence length="218" mass="23896">MYPTLLVFASLVAAIISVGSEGTSSNDPPVDAWRTVTLTEAFYLMHRSFKTDAGLGGNGKCVSIQLSTKDDTTRTTKSRITYKNPETSQLIEKTVCVTVPRPDGSTVGDTIRMSNTESCEAQTTEVRFVYSDYGTCDVTVVLETDGSSSKCELWVKKGYQQHLEDDTGGVASRDDSSVKRSIAKCKEAYEKQCKGPKYQIYEKDTCGSLANESKETEN</sequence>
<evidence type="ECO:0000313" key="2">
    <source>
        <dbReference type="EMBL" id="JAB71546.1"/>
    </source>
</evidence>
<dbReference type="InterPro" id="IPR002970">
    <property type="entry name" value="Tick_his-bd"/>
</dbReference>
<protein>
    <recommendedName>
        <fullName evidence="3">Salivary lipocalin</fullName>
    </recommendedName>
</protein>
<keyword evidence="1" id="KW-0732">Signal</keyword>
<dbReference type="GO" id="GO:0043176">
    <property type="term" value="F:amine binding"/>
    <property type="evidence" value="ECO:0007669"/>
    <property type="project" value="InterPro"/>
</dbReference>
<dbReference type="Pfam" id="PF02098">
    <property type="entry name" value="His_binding"/>
    <property type="match status" value="1"/>
</dbReference>
<proteinExistence type="evidence at transcript level"/>